<feature type="domain" description="DUF8094" evidence="2">
    <location>
        <begin position="31"/>
        <end position="323"/>
    </location>
</feature>
<dbReference type="RefSeq" id="WP_131461480.1">
    <property type="nucleotide sequence ID" value="NZ_SJJY01000002.1"/>
</dbReference>
<feature type="signal peptide" evidence="1">
    <location>
        <begin position="1"/>
        <end position="19"/>
    </location>
</feature>
<dbReference type="InterPro" id="IPR058407">
    <property type="entry name" value="DUF8094"/>
</dbReference>
<evidence type="ECO:0000313" key="4">
    <source>
        <dbReference type="Proteomes" id="UP000292385"/>
    </source>
</evidence>
<dbReference type="Proteomes" id="UP000292385">
    <property type="component" value="Unassembled WGS sequence"/>
</dbReference>
<keyword evidence="4" id="KW-1185">Reference proteome</keyword>
<sequence>MRVLVVLVSAVALTTGCSAVPRPDTVTSLTRPAISDERAAAAIKHYDEVSNAAAKRRDEKLIATVETGDVLRLTQAGYRIDRVLDKAGKGIPDPTTHVKPSLGVPSYGSYPMRFVAAAGMSAYKDYQVLDLWERKSAGDPWLVTHQVTPEKKIKLPPLKGLRPHTAADNAQLAVSPEAAATALAEYLTGGARSRRAALFAPSADVTGILSTVADGKSLLKDPKSYRAVIDTFTPSGTPTAFLTSSGEALVFLSLTEEFQLQVGPNLSIYWAQGSPGSAFSSPTTRYDSAITSTTLYQVALAIPRKGAKLRVLATADELVEAGGY</sequence>
<name>A0ABY2A7E2_9ACTN</name>
<protein>
    <recommendedName>
        <fullName evidence="2">DUF8094 domain-containing protein</fullName>
    </recommendedName>
</protein>
<evidence type="ECO:0000313" key="3">
    <source>
        <dbReference type="EMBL" id="TCC25007.1"/>
    </source>
</evidence>
<dbReference type="EMBL" id="SJJY01000002">
    <property type="protein sequence ID" value="TCC25007.1"/>
    <property type="molecule type" value="Genomic_DNA"/>
</dbReference>
<reference evidence="3 4" key="1">
    <citation type="submission" date="2019-02" db="EMBL/GenBank/DDBJ databases">
        <title>Kribbella capetownensis sp. nov. and Kribbella speibonae sp. nov., isolated from soil.</title>
        <authorList>
            <person name="Curtis S.M."/>
            <person name="Norton I."/>
            <person name="Everest G.J."/>
            <person name="Meyers P.R."/>
        </authorList>
    </citation>
    <scope>NUCLEOTIDE SEQUENCE [LARGE SCALE GENOMIC DNA]</scope>
    <source>
        <strain evidence="3 4">SK5</strain>
    </source>
</reference>
<dbReference type="PROSITE" id="PS51257">
    <property type="entry name" value="PROKAR_LIPOPROTEIN"/>
    <property type="match status" value="1"/>
</dbReference>
<comment type="caution">
    <text evidence="3">The sequence shown here is derived from an EMBL/GenBank/DDBJ whole genome shotgun (WGS) entry which is preliminary data.</text>
</comment>
<proteinExistence type="predicted"/>
<feature type="chain" id="PRO_5045817316" description="DUF8094 domain-containing protein" evidence="1">
    <location>
        <begin position="20"/>
        <end position="324"/>
    </location>
</feature>
<evidence type="ECO:0000259" key="2">
    <source>
        <dbReference type="Pfam" id="PF26366"/>
    </source>
</evidence>
<organism evidence="3 4">
    <name type="scientific">Kribbella speibonae</name>
    <dbReference type="NCBI Taxonomy" id="1572660"/>
    <lineage>
        <taxon>Bacteria</taxon>
        <taxon>Bacillati</taxon>
        <taxon>Actinomycetota</taxon>
        <taxon>Actinomycetes</taxon>
        <taxon>Propionibacteriales</taxon>
        <taxon>Kribbellaceae</taxon>
        <taxon>Kribbella</taxon>
    </lineage>
</organism>
<gene>
    <name evidence="3" type="ORF">E0H58_12520</name>
</gene>
<dbReference type="Pfam" id="PF26366">
    <property type="entry name" value="DUF8094"/>
    <property type="match status" value="1"/>
</dbReference>
<keyword evidence="1" id="KW-0732">Signal</keyword>
<accession>A0ABY2A7E2</accession>
<evidence type="ECO:0000256" key="1">
    <source>
        <dbReference type="SAM" id="SignalP"/>
    </source>
</evidence>